<evidence type="ECO:0000256" key="4">
    <source>
        <dbReference type="ARBA" id="ARBA00022597"/>
    </source>
</evidence>
<evidence type="ECO:0000256" key="5">
    <source>
        <dbReference type="ARBA" id="ARBA00022692"/>
    </source>
</evidence>
<evidence type="ECO:0000256" key="8">
    <source>
        <dbReference type="SAM" id="Phobius"/>
    </source>
</evidence>
<evidence type="ECO:0000313" key="11">
    <source>
        <dbReference type="Proteomes" id="UP001367676"/>
    </source>
</evidence>
<reference evidence="10 11" key="1">
    <citation type="submission" date="2024-03" db="EMBL/GenBank/DDBJ databases">
        <title>Adaptation during the transition from Ophiocordyceps entomopathogen to insect associate is accompanied by gene loss and intensified selection.</title>
        <authorList>
            <person name="Ward C.M."/>
            <person name="Onetto C.A."/>
            <person name="Borneman A.R."/>
        </authorList>
    </citation>
    <scope>NUCLEOTIDE SEQUENCE [LARGE SCALE GENOMIC DNA]</scope>
    <source>
        <strain evidence="10">AWRI1</strain>
        <tissue evidence="10">Single Adult Female</tissue>
    </source>
</reference>
<feature type="transmembrane region" description="Helical" evidence="8">
    <location>
        <begin position="32"/>
        <end position="52"/>
    </location>
</feature>
<keyword evidence="2" id="KW-0813">Transport</keyword>
<dbReference type="InterPro" id="IPR005829">
    <property type="entry name" value="Sugar_transporter_CS"/>
</dbReference>
<keyword evidence="6 8" id="KW-1133">Transmembrane helix</keyword>
<accession>A0AAN9T5K9</accession>
<feature type="transmembrane region" description="Helical" evidence="8">
    <location>
        <begin position="220"/>
        <end position="246"/>
    </location>
</feature>
<name>A0AAN9T5K9_9HEMI</name>
<evidence type="ECO:0000256" key="2">
    <source>
        <dbReference type="ARBA" id="ARBA00022448"/>
    </source>
</evidence>
<feature type="transmembrane region" description="Helical" evidence="8">
    <location>
        <begin position="59"/>
        <end position="77"/>
    </location>
</feature>
<evidence type="ECO:0000313" key="10">
    <source>
        <dbReference type="EMBL" id="KAK7573589.1"/>
    </source>
</evidence>
<dbReference type="InterPro" id="IPR005828">
    <property type="entry name" value="MFS_sugar_transport-like"/>
</dbReference>
<dbReference type="SUPFAM" id="SSF103473">
    <property type="entry name" value="MFS general substrate transporter"/>
    <property type="match status" value="1"/>
</dbReference>
<keyword evidence="11" id="KW-1185">Reference proteome</keyword>
<dbReference type="InterPro" id="IPR020846">
    <property type="entry name" value="MFS_dom"/>
</dbReference>
<gene>
    <name evidence="10" type="ORF">V9T40_010780</name>
</gene>
<dbReference type="Proteomes" id="UP001367676">
    <property type="component" value="Unassembled WGS sequence"/>
</dbReference>
<dbReference type="PANTHER" id="PTHR48021:SF1">
    <property type="entry name" value="GH07001P-RELATED"/>
    <property type="match status" value="1"/>
</dbReference>
<keyword evidence="5 8" id="KW-0812">Transmembrane</keyword>
<feature type="transmembrane region" description="Helical" evidence="8">
    <location>
        <begin position="117"/>
        <end position="139"/>
    </location>
</feature>
<keyword evidence="7 8" id="KW-0472">Membrane</keyword>
<evidence type="ECO:0000256" key="1">
    <source>
        <dbReference type="ARBA" id="ARBA00004651"/>
    </source>
</evidence>
<dbReference type="EMBL" id="JBBCAQ010000037">
    <property type="protein sequence ID" value="KAK7573589.1"/>
    <property type="molecule type" value="Genomic_DNA"/>
</dbReference>
<dbReference type="Pfam" id="PF00083">
    <property type="entry name" value="Sugar_tr"/>
    <property type="match status" value="1"/>
</dbReference>
<feature type="transmembrane region" description="Helical" evidence="8">
    <location>
        <begin position="318"/>
        <end position="340"/>
    </location>
</feature>
<keyword evidence="3" id="KW-1003">Cell membrane</keyword>
<proteinExistence type="predicted"/>
<comment type="caution">
    <text evidence="10">The sequence shown here is derived from an EMBL/GenBank/DDBJ whole genome shotgun (WGS) entry which is preliminary data.</text>
</comment>
<dbReference type="PROSITE" id="PS00217">
    <property type="entry name" value="SUGAR_TRANSPORT_2"/>
    <property type="match status" value="1"/>
</dbReference>
<evidence type="ECO:0000256" key="6">
    <source>
        <dbReference type="ARBA" id="ARBA00022989"/>
    </source>
</evidence>
<dbReference type="FunFam" id="1.20.1250.20:FF:000218">
    <property type="entry name" value="facilitated trehalose transporter Tret1"/>
    <property type="match status" value="1"/>
</dbReference>
<dbReference type="InterPro" id="IPR036259">
    <property type="entry name" value="MFS_trans_sf"/>
</dbReference>
<feature type="domain" description="Major facilitator superfamily (MFS) profile" evidence="9">
    <location>
        <begin position="1"/>
        <end position="409"/>
    </location>
</feature>
<dbReference type="AlphaFoldDB" id="A0AAN9T5K9"/>
<dbReference type="Gene3D" id="1.20.1250.20">
    <property type="entry name" value="MFS general substrate transporter like domains"/>
    <property type="match status" value="1"/>
</dbReference>
<evidence type="ECO:0000256" key="3">
    <source>
        <dbReference type="ARBA" id="ARBA00022475"/>
    </source>
</evidence>
<dbReference type="InterPro" id="IPR050549">
    <property type="entry name" value="MFS_Trehalose_Transporter"/>
</dbReference>
<dbReference type="PROSITE" id="PS50850">
    <property type="entry name" value="MFS"/>
    <property type="match status" value="1"/>
</dbReference>
<dbReference type="PANTHER" id="PTHR48021">
    <property type="match status" value="1"/>
</dbReference>
<dbReference type="GO" id="GO:0022857">
    <property type="term" value="F:transmembrane transporter activity"/>
    <property type="evidence" value="ECO:0007669"/>
    <property type="project" value="InterPro"/>
</dbReference>
<organism evidence="10 11">
    <name type="scientific">Parthenolecanium corni</name>
    <dbReference type="NCBI Taxonomy" id="536013"/>
    <lineage>
        <taxon>Eukaryota</taxon>
        <taxon>Metazoa</taxon>
        <taxon>Ecdysozoa</taxon>
        <taxon>Arthropoda</taxon>
        <taxon>Hexapoda</taxon>
        <taxon>Insecta</taxon>
        <taxon>Pterygota</taxon>
        <taxon>Neoptera</taxon>
        <taxon>Paraneoptera</taxon>
        <taxon>Hemiptera</taxon>
        <taxon>Sternorrhyncha</taxon>
        <taxon>Coccoidea</taxon>
        <taxon>Coccidae</taxon>
        <taxon>Parthenolecanium</taxon>
    </lineage>
</organism>
<feature type="transmembrane region" description="Helical" evidence="8">
    <location>
        <begin position="83"/>
        <end position="105"/>
    </location>
</feature>
<protein>
    <recommendedName>
        <fullName evidence="9">Major facilitator superfamily (MFS) profile domain-containing protein</fullName>
    </recommendedName>
</protein>
<comment type="subcellular location">
    <subcellularLocation>
        <location evidence="1">Cell membrane</location>
        <topology evidence="1">Multi-pass membrane protein</topology>
    </subcellularLocation>
</comment>
<feature type="transmembrane region" description="Helical" evidence="8">
    <location>
        <begin position="145"/>
        <end position="163"/>
    </location>
</feature>
<feature type="transmembrane region" description="Helical" evidence="8">
    <location>
        <begin position="385"/>
        <end position="405"/>
    </location>
</feature>
<evidence type="ECO:0000259" key="9">
    <source>
        <dbReference type="PROSITE" id="PS50850"/>
    </source>
</evidence>
<dbReference type="GO" id="GO:0005886">
    <property type="term" value="C:plasma membrane"/>
    <property type="evidence" value="ECO:0007669"/>
    <property type="project" value="UniProtKB-SubCell"/>
</dbReference>
<feature type="transmembrane region" description="Helical" evidence="8">
    <location>
        <begin position="284"/>
        <end position="306"/>
    </location>
</feature>
<evidence type="ECO:0000256" key="7">
    <source>
        <dbReference type="ARBA" id="ARBA00023136"/>
    </source>
</evidence>
<feature type="transmembrane region" description="Helical" evidence="8">
    <location>
        <begin position="258"/>
        <end position="277"/>
    </location>
</feature>
<sequence length="430" mass="48141">MFGVNFGWLPPFLQNHKNSNGEFSLTDDECSWMISLQYLGHLVGCIVFMSIVDRLGRNAAIILSAIIITLCWIGVTFTKKVTLHLLIRFFSGIFMGLHVPMISIYIGENSSANLRGVFGSSASLFINGGMLFGCAVTTYCSYETSSYIIVTVSLVNLLSGILLREPAHHLLAKGRTTEAENQFFWLRGKDELTQKEFEDIKSNMTTDKPKLSLSVVFNRYFLITCATSVLIYFTGYPAVAPLVSLILVPTKYISKNELAILFELFQLVGAIISPFIIDFFGRRTLWMVSAIFIAIIHFLTAALFYAREKGFEVPVNEWLIFGSITAYVVVFSAALFPLSIMARTELLSQRFRIVGSSATSLLNGLTAFIVGHSFFWIAVNFGIQANFVCYALFSLVIIVFCYFYLPETKGMSLTEIEKVLENPREQTTDS</sequence>
<keyword evidence="4" id="KW-0762">Sugar transport</keyword>
<feature type="transmembrane region" description="Helical" evidence="8">
    <location>
        <begin position="361"/>
        <end position="379"/>
    </location>
</feature>